<name>A0A5B9ECN3_9BACT</name>
<dbReference type="InterPro" id="IPR036378">
    <property type="entry name" value="FAS1_dom_sf"/>
</dbReference>
<dbReference type="RefSeq" id="WP_147647278.1">
    <property type="nucleotide sequence ID" value="NZ_CP042806.1"/>
</dbReference>
<protein>
    <submittedName>
        <fullName evidence="2">Fasciclin domain-containing protein</fullName>
    </submittedName>
</protein>
<proteinExistence type="predicted"/>
<dbReference type="PROSITE" id="PS50213">
    <property type="entry name" value="FAS1"/>
    <property type="match status" value="1"/>
</dbReference>
<dbReference type="EMBL" id="CP042806">
    <property type="protein sequence ID" value="QEE28087.1"/>
    <property type="molecule type" value="Genomic_DNA"/>
</dbReference>
<dbReference type="InterPro" id="IPR000782">
    <property type="entry name" value="FAS1_domain"/>
</dbReference>
<evidence type="ECO:0000313" key="3">
    <source>
        <dbReference type="Proteomes" id="UP000321820"/>
    </source>
</evidence>
<dbReference type="SUPFAM" id="SSF82153">
    <property type="entry name" value="FAS1 domain"/>
    <property type="match status" value="1"/>
</dbReference>
<organism evidence="2 3">
    <name type="scientific">Terriglobus albidus</name>
    <dbReference type="NCBI Taxonomy" id="1592106"/>
    <lineage>
        <taxon>Bacteria</taxon>
        <taxon>Pseudomonadati</taxon>
        <taxon>Acidobacteriota</taxon>
        <taxon>Terriglobia</taxon>
        <taxon>Terriglobales</taxon>
        <taxon>Acidobacteriaceae</taxon>
        <taxon>Terriglobus</taxon>
    </lineage>
</organism>
<dbReference type="PANTHER" id="PTHR10900">
    <property type="entry name" value="PERIOSTIN-RELATED"/>
    <property type="match status" value="1"/>
</dbReference>
<dbReference type="KEGG" id="talb:FTW19_08840"/>
<gene>
    <name evidence="2" type="ORF">FTW19_08840</name>
</gene>
<dbReference type="FunFam" id="2.30.180.10:FF:000019">
    <property type="entry name" value="Cell surface lipoprotein"/>
    <property type="match status" value="1"/>
</dbReference>
<dbReference type="SMART" id="SM00554">
    <property type="entry name" value="FAS1"/>
    <property type="match status" value="1"/>
</dbReference>
<keyword evidence="3" id="KW-1185">Reference proteome</keyword>
<accession>A0A5B9ECN3</accession>
<dbReference type="Proteomes" id="UP000321820">
    <property type="component" value="Chromosome"/>
</dbReference>
<dbReference type="Pfam" id="PF02469">
    <property type="entry name" value="Fasciclin"/>
    <property type="match status" value="1"/>
</dbReference>
<dbReference type="PANTHER" id="PTHR10900:SF77">
    <property type="entry name" value="FI19380P1"/>
    <property type="match status" value="1"/>
</dbReference>
<dbReference type="GO" id="GO:0005615">
    <property type="term" value="C:extracellular space"/>
    <property type="evidence" value="ECO:0007669"/>
    <property type="project" value="TreeGrafter"/>
</dbReference>
<dbReference type="InterPro" id="IPR050904">
    <property type="entry name" value="Adhesion/Biosynth-related"/>
</dbReference>
<evidence type="ECO:0000313" key="2">
    <source>
        <dbReference type="EMBL" id="QEE28087.1"/>
    </source>
</evidence>
<dbReference type="Gene3D" id="2.30.180.10">
    <property type="entry name" value="FAS1 domain"/>
    <property type="match status" value="1"/>
</dbReference>
<feature type="domain" description="FAS1" evidence="1">
    <location>
        <begin position="37"/>
        <end position="181"/>
    </location>
</feature>
<dbReference type="AlphaFoldDB" id="A0A5B9ECN3"/>
<evidence type="ECO:0000259" key="1">
    <source>
        <dbReference type="PROSITE" id="PS50213"/>
    </source>
</evidence>
<reference evidence="2 3" key="1">
    <citation type="submission" date="2019-08" db="EMBL/GenBank/DDBJ databases">
        <title>Complete genome sequence of Terriglobus albidus strain ORNL.</title>
        <authorList>
            <person name="Podar M."/>
        </authorList>
    </citation>
    <scope>NUCLEOTIDE SEQUENCE [LARGE SCALE GENOMIC DNA]</scope>
    <source>
        <strain evidence="2 3">ORNL</strain>
    </source>
</reference>
<sequence>MKTLLKACFATVLAGLTFSMQGEMKNPDVGGAAMFPAKTIVENAMNSPIHKTLVAAVKAAGLVDTLNSTGPFTVFAPTDDAFAKLPAGTVEHLVKPENKDMLVKILTYHVVPGKITAKELTAWIKKNGGKYSMKTVQGETLTAWMSNGKVMLTDEKGGMATVTTADVFQKNGVIHVIDMVVMPN</sequence>
<dbReference type="OrthoDB" id="9800666at2"/>